<name>A0ABQ7GZR4_DUNSA</name>
<dbReference type="Gene3D" id="1.25.10.10">
    <property type="entry name" value="Leucine-rich Repeat Variant"/>
    <property type="match status" value="1"/>
</dbReference>
<dbReference type="Proteomes" id="UP000815325">
    <property type="component" value="Unassembled WGS sequence"/>
</dbReference>
<dbReference type="InterPro" id="IPR011989">
    <property type="entry name" value="ARM-like"/>
</dbReference>
<accession>A0ABQ7GZR4</accession>
<dbReference type="EMBL" id="MU069524">
    <property type="protein sequence ID" value="KAF5840093.1"/>
    <property type="molecule type" value="Genomic_DNA"/>
</dbReference>
<dbReference type="InterPro" id="IPR041433">
    <property type="entry name" value="RPN1_C"/>
</dbReference>
<reference evidence="3" key="1">
    <citation type="submission" date="2017-08" db="EMBL/GenBank/DDBJ databases">
        <authorList>
            <person name="Polle J.E."/>
            <person name="Barry K."/>
            <person name="Cushman J."/>
            <person name="Schmutz J."/>
            <person name="Tran D."/>
            <person name="Hathwaick L.T."/>
            <person name="Yim W.C."/>
            <person name="Jenkins J."/>
            <person name="Mckie-Krisberg Z.M."/>
            <person name="Prochnik S."/>
            <person name="Lindquist E."/>
            <person name="Dockter R.B."/>
            <person name="Adam C."/>
            <person name="Molina H."/>
            <person name="Bunkerborg J."/>
            <person name="Jin E."/>
            <person name="Buchheim M."/>
            <person name="Magnuson J."/>
        </authorList>
    </citation>
    <scope>NUCLEOTIDE SEQUENCE</scope>
    <source>
        <strain evidence="3">CCAP 19/18</strain>
    </source>
</reference>
<gene>
    <name evidence="3" type="ORF">DUNSADRAFT_17828</name>
</gene>
<proteinExistence type="predicted"/>
<dbReference type="PANTHER" id="PTHR10943:SF1">
    <property type="entry name" value="26S PROTEASOME NON-ATPASE REGULATORY SUBUNIT 2"/>
    <property type="match status" value="1"/>
</dbReference>
<evidence type="ECO:0000256" key="1">
    <source>
        <dbReference type="ARBA" id="ARBA00022737"/>
    </source>
</evidence>
<evidence type="ECO:0000259" key="2">
    <source>
        <dbReference type="Pfam" id="PF18051"/>
    </source>
</evidence>
<evidence type="ECO:0000313" key="4">
    <source>
        <dbReference type="Proteomes" id="UP000815325"/>
    </source>
</evidence>
<keyword evidence="4" id="KW-1185">Reference proteome</keyword>
<keyword evidence="3" id="KW-0647">Proteasome</keyword>
<dbReference type="PANTHER" id="PTHR10943">
    <property type="entry name" value="26S PROTEASOME NON-ATPASE REGULATORY SUBUNIT"/>
    <property type="match status" value="1"/>
</dbReference>
<protein>
    <submittedName>
        <fullName evidence="3">26S proteasome regulatory subunit RPN1</fullName>
    </submittedName>
</protein>
<comment type="caution">
    <text evidence="3">The sequence shown here is derived from an EMBL/GenBank/DDBJ whole genome shotgun (WGS) entry which is preliminary data.</text>
</comment>
<sequence length="145" mass="15710">MLFLVRLSQGLVHMSKGLVSINPFHTDRQLMSGMGLSGILAVLFSGLDMRATIGGKHHYLLYCLAAAMQPRMLMTIDEAGKLLPIPVRVGQAVDVVAQAGRPKTITGFQTHNTPVLMAAGERAELASEEYVPLSPVRLWARVISS</sequence>
<evidence type="ECO:0000313" key="3">
    <source>
        <dbReference type="EMBL" id="KAF5840093.1"/>
    </source>
</evidence>
<organism evidence="3 4">
    <name type="scientific">Dunaliella salina</name>
    <name type="common">Green alga</name>
    <name type="synonym">Protococcus salinus</name>
    <dbReference type="NCBI Taxonomy" id="3046"/>
    <lineage>
        <taxon>Eukaryota</taxon>
        <taxon>Viridiplantae</taxon>
        <taxon>Chlorophyta</taxon>
        <taxon>core chlorophytes</taxon>
        <taxon>Chlorophyceae</taxon>
        <taxon>CS clade</taxon>
        <taxon>Chlamydomonadales</taxon>
        <taxon>Dunaliellaceae</taxon>
        <taxon>Dunaliella</taxon>
    </lineage>
</organism>
<keyword evidence="1" id="KW-0677">Repeat</keyword>
<dbReference type="GO" id="GO:0000502">
    <property type="term" value="C:proteasome complex"/>
    <property type="evidence" value="ECO:0007669"/>
    <property type="project" value="UniProtKB-KW"/>
</dbReference>
<feature type="domain" description="26S proteasome non-ATPase regulatory subunit RPN1 C-terminal" evidence="2">
    <location>
        <begin position="96"/>
        <end position="136"/>
    </location>
</feature>
<dbReference type="Pfam" id="PF18051">
    <property type="entry name" value="RPN1_C"/>
    <property type="match status" value="1"/>
</dbReference>